<dbReference type="Gene3D" id="3.40.50.20">
    <property type="match status" value="1"/>
</dbReference>
<dbReference type="RefSeq" id="WP_137329585.1">
    <property type="nucleotide sequence ID" value="NZ_CP040058.1"/>
</dbReference>
<dbReference type="Pfam" id="PF17836">
    <property type="entry name" value="PglD_N"/>
    <property type="match status" value="1"/>
</dbReference>
<dbReference type="InterPro" id="IPR020019">
    <property type="entry name" value="AcTrfase_PglD-like"/>
</dbReference>
<evidence type="ECO:0000256" key="1">
    <source>
        <dbReference type="PIRSR" id="PIRSR620019-1"/>
    </source>
</evidence>
<dbReference type="PANTHER" id="PTHR43300:SF7">
    <property type="entry name" value="UDP-N-ACETYLBACILLOSAMINE N-ACETYLTRANSFERASE"/>
    <property type="match status" value="1"/>
</dbReference>
<accession>A0A4P8IHM5</accession>
<feature type="site" description="Increases basicity of active site His" evidence="1">
    <location>
        <position position="142"/>
    </location>
</feature>
<dbReference type="InterPro" id="IPR011004">
    <property type="entry name" value="Trimer_LpxA-like_sf"/>
</dbReference>
<evidence type="ECO:0000313" key="4">
    <source>
        <dbReference type="EMBL" id="QCP36335.1"/>
    </source>
</evidence>
<feature type="binding site" evidence="2">
    <location>
        <position position="150"/>
    </location>
    <ligand>
        <name>acetyl-CoA</name>
        <dbReference type="ChEBI" id="CHEBI:57288"/>
    </ligand>
</feature>
<dbReference type="PANTHER" id="PTHR43300">
    <property type="entry name" value="ACETYLTRANSFERASE"/>
    <property type="match status" value="1"/>
</dbReference>
<organism evidence="4 5">
    <name type="scientific">Anaerostipes rhamnosivorans</name>
    <dbReference type="NCBI Taxonomy" id="1229621"/>
    <lineage>
        <taxon>Bacteria</taxon>
        <taxon>Bacillati</taxon>
        <taxon>Bacillota</taxon>
        <taxon>Clostridia</taxon>
        <taxon>Lachnospirales</taxon>
        <taxon>Lachnospiraceae</taxon>
        <taxon>Anaerostipes</taxon>
    </lineage>
</organism>
<dbReference type="NCBIfam" id="TIGR03570">
    <property type="entry name" value="NeuD_NnaD"/>
    <property type="match status" value="1"/>
</dbReference>
<dbReference type="InterPro" id="IPR041561">
    <property type="entry name" value="PglD_N"/>
</dbReference>
<reference evidence="4 5" key="1">
    <citation type="submission" date="2019-05" db="EMBL/GenBank/DDBJ databases">
        <title>Complete genome sequencing of Anaerostipes rhamnosivorans.</title>
        <authorList>
            <person name="Bui T.P.N."/>
            <person name="de Vos W.M."/>
        </authorList>
    </citation>
    <scope>NUCLEOTIDE SEQUENCE [LARGE SCALE GENOMIC DNA]</scope>
    <source>
        <strain evidence="4 5">1y2</strain>
    </source>
</reference>
<dbReference type="KEGG" id="arf:AR1Y2_2881"/>
<feature type="active site" description="Proton acceptor" evidence="1">
    <location>
        <position position="141"/>
    </location>
</feature>
<dbReference type="InterPro" id="IPR050179">
    <property type="entry name" value="Trans_hexapeptide_repeat"/>
</dbReference>
<proteinExistence type="predicted"/>
<dbReference type="Gene3D" id="2.160.10.10">
    <property type="entry name" value="Hexapeptide repeat proteins"/>
    <property type="match status" value="1"/>
</dbReference>
<dbReference type="OrthoDB" id="9801456at2"/>
<evidence type="ECO:0000313" key="5">
    <source>
        <dbReference type="Proteomes" id="UP000298653"/>
    </source>
</evidence>
<name>A0A4P8IHM5_9FIRM</name>
<dbReference type="Proteomes" id="UP000298653">
    <property type="component" value="Chromosome"/>
</dbReference>
<keyword evidence="5" id="KW-1185">Reference proteome</keyword>
<dbReference type="CDD" id="cd03360">
    <property type="entry name" value="LbH_AT_putative"/>
    <property type="match status" value="1"/>
</dbReference>
<evidence type="ECO:0000259" key="3">
    <source>
        <dbReference type="Pfam" id="PF17836"/>
    </source>
</evidence>
<feature type="domain" description="PglD N-terminal" evidence="3">
    <location>
        <begin position="5"/>
        <end position="86"/>
    </location>
</feature>
<gene>
    <name evidence="4" type="ORF">AR1Y2_2881</name>
</gene>
<dbReference type="EMBL" id="CP040058">
    <property type="protein sequence ID" value="QCP36335.1"/>
    <property type="molecule type" value="Genomic_DNA"/>
</dbReference>
<dbReference type="SUPFAM" id="SSF51161">
    <property type="entry name" value="Trimeric LpxA-like enzymes"/>
    <property type="match status" value="1"/>
</dbReference>
<dbReference type="AlphaFoldDB" id="A0A4P8IHM5"/>
<feature type="binding site" evidence="2">
    <location>
        <position position="74"/>
    </location>
    <ligand>
        <name>substrate</name>
    </ligand>
</feature>
<protein>
    <submittedName>
        <fullName evidence="4">4-amino-6-deoxy-N-Acetyl-D-hexosaminyl-(Lipid carrier) acetyltrasferase</fullName>
    </submittedName>
</protein>
<sequence>MCKEKIVLLGGGGHCASVIDSILEKDIYSEIVVLDNDNSLFLPGGIHVIGNDEELPLLYQEGFHHAFITVGSIGDCSVRKKLFQKIEDIGFFIPNIIDKSATVSKWSNLGRGIYVGKMAVINSKVEIDNCAIINTGAILEHDCKIGEFVHVSTGAKLCGGVEVGCETHVGAGTVIKEYTKVGAHCLIGAGSVVIKSVDNHFMQYGCPAHKSSYKIQTKIEDRNEI</sequence>
<evidence type="ECO:0000256" key="2">
    <source>
        <dbReference type="PIRSR" id="PIRSR620019-2"/>
    </source>
</evidence>